<keyword evidence="4" id="KW-0732">Signal</keyword>
<comment type="subcellular location">
    <subcellularLocation>
        <location evidence="1">Secreted</location>
    </subcellularLocation>
</comment>
<feature type="signal peptide" evidence="4">
    <location>
        <begin position="1"/>
        <end position="20"/>
    </location>
</feature>
<evidence type="ECO:0000313" key="6">
    <source>
        <dbReference type="Proteomes" id="UP000829364"/>
    </source>
</evidence>
<keyword evidence="6" id="KW-1185">Reference proteome</keyword>
<name>A0A9Q8QF21_9HYPO</name>
<dbReference type="AlphaFoldDB" id="A0A9Q8QF21"/>
<dbReference type="SUPFAM" id="SSF50685">
    <property type="entry name" value="Barwin-like endoglucanases"/>
    <property type="match status" value="1"/>
</dbReference>
<dbReference type="OrthoDB" id="4898945at2759"/>
<evidence type="ECO:0000256" key="3">
    <source>
        <dbReference type="ARBA" id="ARBA00022525"/>
    </source>
</evidence>
<reference evidence="5" key="1">
    <citation type="submission" date="2021-11" db="EMBL/GenBank/DDBJ databases">
        <title>Purpureocillium_takamizusanense_genome.</title>
        <authorList>
            <person name="Nguyen N.-H."/>
        </authorList>
    </citation>
    <scope>NUCLEOTIDE SEQUENCE</scope>
    <source>
        <strain evidence="5">PT3</strain>
    </source>
</reference>
<comment type="similarity">
    <text evidence="2">Belongs to the cerato-platanin family.</text>
</comment>
<accession>A0A9Q8QF21</accession>
<keyword evidence="3" id="KW-0964">Secreted</keyword>
<evidence type="ECO:0000256" key="2">
    <source>
        <dbReference type="ARBA" id="ARBA00010421"/>
    </source>
</evidence>
<organism evidence="5 6">
    <name type="scientific">Purpureocillium takamizusanense</name>
    <dbReference type="NCBI Taxonomy" id="2060973"/>
    <lineage>
        <taxon>Eukaryota</taxon>
        <taxon>Fungi</taxon>
        <taxon>Dikarya</taxon>
        <taxon>Ascomycota</taxon>
        <taxon>Pezizomycotina</taxon>
        <taxon>Sordariomycetes</taxon>
        <taxon>Hypocreomycetidae</taxon>
        <taxon>Hypocreales</taxon>
        <taxon>Ophiocordycipitaceae</taxon>
        <taxon>Purpureocillium</taxon>
    </lineage>
</organism>
<evidence type="ECO:0000256" key="4">
    <source>
        <dbReference type="SAM" id="SignalP"/>
    </source>
</evidence>
<proteinExistence type="inferred from homology"/>
<gene>
    <name evidence="5" type="ORF">JDV02_004052</name>
</gene>
<dbReference type="GO" id="GO:0005576">
    <property type="term" value="C:extracellular region"/>
    <property type="evidence" value="ECO:0007669"/>
    <property type="project" value="UniProtKB-SubCell"/>
</dbReference>
<dbReference type="EMBL" id="CP086356">
    <property type="protein sequence ID" value="UNI17731.1"/>
    <property type="molecule type" value="Genomic_DNA"/>
</dbReference>
<evidence type="ECO:0000313" key="5">
    <source>
        <dbReference type="EMBL" id="UNI17731.1"/>
    </source>
</evidence>
<dbReference type="RefSeq" id="XP_047841212.1">
    <property type="nucleotide sequence ID" value="XM_047985235.1"/>
</dbReference>
<dbReference type="GeneID" id="72066008"/>
<sequence length="139" mass="14775">MHFSAIVFAVLSVMAPFIDAVTVSYHTEFSDPNFSLNGVACSDGANGLERHDFRTLGDLPRFPMVGSVAAVGGWNSPNCGTCWKLTYEGKEVTILAIDHCASGFDLSAEAMDILTDGRAHELGRIDADAVQVSASECGM</sequence>
<dbReference type="Pfam" id="PF07249">
    <property type="entry name" value="Cerato-platanin"/>
    <property type="match status" value="1"/>
</dbReference>
<protein>
    <recommendedName>
        <fullName evidence="7">Cerato-platanin</fullName>
    </recommendedName>
</protein>
<dbReference type="InterPro" id="IPR036908">
    <property type="entry name" value="RlpA-like_sf"/>
</dbReference>
<dbReference type="Gene3D" id="2.40.40.10">
    <property type="entry name" value="RlpA-like domain"/>
    <property type="match status" value="1"/>
</dbReference>
<feature type="chain" id="PRO_5040125985" description="Cerato-platanin" evidence="4">
    <location>
        <begin position="21"/>
        <end position="139"/>
    </location>
</feature>
<dbReference type="Proteomes" id="UP000829364">
    <property type="component" value="Chromosome 3"/>
</dbReference>
<dbReference type="KEGG" id="ptkz:JDV02_004052"/>
<evidence type="ECO:0000256" key="1">
    <source>
        <dbReference type="ARBA" id="ARBA00004613"/>
    </source>
</evidence>
<evidence type="ECO:0008006" key="7">
    <source>
        <dbReference type="Google" id="ProtNLM"/>
    </source>
</evidence>
<dbReference type="CDD" id="cd22778">
    <property type="entry name" value="DPBB_CEPL-like"/>
    <property type="match status" value="1"/>
</dbReference>
<dbReference type="InterPro" id="IPR010829">
    <property type="entry name" value="Cerato-platanin"/>
</dbReference>